<dbReference type="GO" id="GO:0005634">
    <property type="term" value="C:nucleus"/>
    <property type="evidence" value="ECO:0007669"/>
    <property type="project" value="TreeGrafter"/>
</dbReference>
<dbReference type="SUPFAM" id="SSF49899">
    <property type="entry name" value="Concanavalin A-like lectins/glucanases"/>
    <property type="match status" value="1"/>
</dbReference>
<dbReference type="GO" id="GO:0010628">
    <property type="term" value="P:positive regulation of gene expression"/>
    <property type="evidence" value="ECO:0007669"/>
    <property type="project" value="TreeGrafter"/>
</dbReference>
<dbReference type="AlphaFoldDB" id="A0AA40HIM7"/>
<dbReference type="Gene3D" id="2.60.120.200">
    <property type="match status" value="1"/>
</dbReference>
<accession>A0AA40HIM7</accession>
<evidence type="ECO:0000259" key="4">
    <source>
        <dbReference type="PROSITE" id="PS51304"/>
    </source>
</evidence>
<dbReference type="InterPro" id="IPR013320">
    <property type="entry name" value="ConA-like_dom_sf"/>
</dbReference>
<dbReference type="GO" id="GO:0005829">
    <property type="term" value="C:cytosol"/>
    <property type="evidence" value="ECO:0007669"/>
    <property type="project" value="TreeGrafter"/>
</dbReference>
<keyword evidence="1 2" id="KW-0430">Lectin</keyword>
<name>A0AA40HIM7_CNENI</name>
<dbReference type="PROSITE" id="PS51304">
    <property type="entry name" value="GALECTIN"/>
    <property type="match status" value="1"/>
</dbReference>
<comment type="caution">
    <text evidence="5">The sequence shown here is derived from an EMBL/GenBank/DDBJ whole genome shotgun (WGS) entry which is preliminary data.</text>
</comment>
<reference evidence="5" key="1">
    <citation type="submission" date="2023-06" db="EMBL/GenBank/DDBJ databases">
        <title>Reference genome for the Northern bat (Eptesicus nilssonii), a most northern bat species.</title>
        <authorList>
            <person name="Laine V.N."/>
            <person name="Pulliainen A.T."/>
            <person name="Lilley T.M."/>
        </authorList>
    </citation>
    <scope>NUCLEOTIDE SEQUENCE</scope>
    <source>
        <strain evidence="5">BLF_Eptnil</strain>
        <tissue evidence="5">Kidney</tissue>
    </source>
</reference>
<gene>
    <name evidence="5" type="ORF">QTO34_009340</name>
</gene>
<feature type="region of interest" description="Disordered" evidence="3">
    <location>
        <begin position="57"/>
        <end position="90"/>
    </location>
</feature>
<evidence type="ECO:0000256" key="1">
    <source>
        <dbReference type="ARBA" id="ARBA00022734"/>
    </source>
</evidence>
<evidence type="ECO:0000313" key="5">
    <source>
        <dbReference type="EMBL" id="KAK1331386.1"/>
    </source>
</evidence>
<dbReference type="GO" id="GO:0016936">
    <property type="term" value="F:galactoside binding"/>
    <property type="evidence" value="ECO:0007669"/>
    <property type="project" value="TreeGrafter"/>
</dbReference>
<dbReference type="Pfam" id="PF00337">
    <property type="entry name" value="Gal-bind_lectin"/>
    <property type="match status" value="1"/>
</dbReference>
<dbReference type="CDD" id="cd00070">
    <property type="entry name" value="GLECT"/>
    <property type="match status" value="1"/>
</dbReference>
<dbReference type="SMART" id="SM00908">
    <property type="entry name" value="Gal-bind_lectin"/>
    <property type="match status" value="1"/>
</dbReference>
<sequence length="346" mass="37477">MGTGRVPPTAVASLAPLADLPLSSRQAIPFFTSIPGGLYPSKAITILGTVLPNAQRLGSRGGEIPQGHSGPHSPALGGAGAQCSMGRDPGELPTPRFHINLRSGNDIAFHMNPRFDKNAVVRNTQINNCWGPEEHGLTRNMPFVRGQAFLVRCPAWSSRGPTWGWKEPKCWRVAVKQPDQVLPGSLQFWWGRVTADHNRCCAQATENKGAAEGAAILAKGRVLGGACPGTERVVRLEARITEQAFSTLITDHLESLKKENKFLALPRPARGWLLQKCRRGAFRCAGYQEHGGHKPDSLPPVCGLQSLGEGHSLPGGQNMEEDRKKDMLRKSESFRVTALQARGGLN</sequence>
<dbReference type="PANTHER" id="PTHR11346">
    <property type="entry name" value="GALECTIN"/>
    <property type="match status" value="1"/>
</dbReference>
<dbReference type="InterPro" id="IPR001079">
    <property type="entry name" value="Galectin_CRD"/>
</dbReference>
<dbReference type="Proteomes" id="UP001177744">
    <property type="component" value="Unassembled WGS sequence"/>
</dbReference>
<dbReference type="GO" id="GO:0030246">
    <property type="term" value="F:carbohydrate binding"/>
    <property type="evidence" value="ECO:0007669"/>
    <property type="project" value="UniProtKB-UniRule"/>
</dbReference>
<organism evidence="5 6">
    <name type="scientific">Cnephaeus nilssonii</name>
    <name type="common">Northern bat</name>
    <name type="synonym">Eptesicus nilssonii</name>
    <dbReference type="NCBI Taxonomy" id="3371016"/>
    <lineage>
        <taxon>Eukaryota</taxon>
        <taxon>Metazoa</taxon>
        <taxon>Chordata</taxon>
        <taxon>Craniata</taxon>
        <taxon>Vertebrata</taxon>
        <taxon>Euteleostomi</taxon>
        <taxon>Mammalia</taxon>
        <taxon>Eutheria</taxon>
        <taxon>Laurasiatheria</taxon>
        <taxon>Chiroptera</taxon>
        <taxon>Yangochiroptera</taxon>
        <taxon>Vespertilionidae</taxon>
        <taxon>Cnephaeus</taxon>
    </lineage>
</organism>
<dbReference type="InterPro" id="IPR044156">
    <property type="entry name" value="Galectin-like"/>
</dbReference>
<feature type="domain" description="Galectin" evidence="4">
    <location>
        <begin position="30"/>
        <end position="152"/>
    </location>
</feature>
<protein>
    <recommendedName>
        <fullName evidence="2">Galectin</fullName>
    </recommendedName>
</protein>
<dbReference type="GO" id="GO:0032689">
    <property type="term" value="P:negative regulation of type II interferon production"/>
    <property type="evidence" value="ECO:0007669"/>
    <property type="project" value="TreeGrafter"/>
</dbReference>
<dbReference type="PANTHER" id="PTHR11346:SF80">
    <property type="entry name" value="GALECTIN-9C"/>
    <property type="match status" value="1"/>
</dbReference>
<dbReference type="EMBL" id="JAULJE010000020">
    <property type="protein sequence ID" value="KAK1331386.1"/>
    <property type="molecule type" value="Genomic_DNA"/>
</dbReference>
<dbReference type="SMART" id="SM00276">
    <property type="entry name" value="GLECT"/>
    <property type="match status" value="1"/>
</dbReference>
<evidence type="ECO:0000313" key="6">
    <source>
        <dbReference type="Proteomes" id="UP001177744"/>
    </source>
</evidence>
<evidence type="ECO:0000256" key="3">
    <source>
        <dbReference type="SAM" id="MobiDB-lite"/>
    </source>
</evidence>
<dbReference type="GO" id="GO:2000562">
    <property type="term" value="P:negative regulation of CD4-positive, alpha-beta T cell proliferation"/>
    <property type="evidence" value="ECO:0007669"/>
    <property type="project" value="TreeGrafter"/>
</dbReference>
<evidence type="ECO:0000256" key="2">
    <source>
        <dbReference type="RuleBase" id="RU102079"/>
    </source>
</evidence>
<proteinExistence type="predicted"/>
<keyword evidence="6" id="KW-1185">Reference proteome</keyword>